<reference evidence="7 8" key="1">
    <citation type="submission" date="2018-10" db="EMBL/GenBank/DDBJ databases">
        <title>Genomic Encyclopedia of Archaeal and Bacterial Type Strains, Phase II (KMG-II): from individual species to whole genera.</title>
        <authorList>
            <person name="Goeker M."/>
        </authorList>
    </citation>
    <scope>NUCLEOTIDE SEQUENCE [LARGE SCALE GENOMIC DNA]</scope>
    <source>
        <strain evidence="7 8">DSM 25217</strain>
    </source>
</reference>
<evidence type="ECO:0000313" key="7">
    <source>
        <dbReference type="EMBL" id="RMB08823.1"/>
    </source>
</evidence>
<evidence type="ECO:0000256" key="2">
    <source>
        <dbReference type="ARBA" id="ARBA00022519"/>
    </source>
</evidence>
<sequence>MMAGETTKVPAMQLKGVERRFTQGSRTVEVLRHIDLTLTGGEIVALTGVSGAGKSTLLQIAGLLDHPSAGEILLDGHRIDTASEAARTVARRRHLGFVYQFHHLLPDFTALENVALAPMIAGGDVPASRKAAEDILTALGLSERLHHRPAALSGGEQQRVAIARALVRHPKVLLADEPTGNLDEATAARVLDAFLDLVRAQDVAVIIATHDQALARKTDRIVSLREGRLHQMPAGG</sequence>
<dbReference type="PROSITE" id="PS00211">
    <property type="entry name" value="ABC_TRANSPORTER_1"/>
    <property type="match status" value="1"/>
</dbReference>
<dbReference type="InterPro" id="IPR003439">
    <property type="entry name" value="ABC_transporter-like_ATP-bd"/>
</dbReference>
<keyword evidence="2" id="KW-1003">Cell membrane</keyword>
<dbReference type="GO" id="GO:0016887">
    <property type="term" value="F:ATP hydrolysis activity"/>
    <property type="evidence" value="ECO:0007669"/>
    <property type="project" value="InterPro"/>
</dbReference>
<proteinExistence type="inferred from homology"/>
<dbReference type="PROSITE" id="PS50893">
    <property type="entry name" value="ABC_TRANSPORTER_2"/>
    <property type="match status" value="1"/>
</dbReference>
<dbReference type="GO" id="GO:0089705">
    <property type="term" value="P:protein localization to outer membrane"/>
    <property type="evidence" value="ECO:0007669"/>
    <property type="project" value="TreeGrafter"/>
</dbReference>
<keyword evidence="1" id="KW-0813">Transport</keyword>
<dbReference type="Proteomes" id="UP000271227">
    <property type="component" value="Unassembled WGS sequence"/>
</dbReference>
<dbReference type="InterPro" id="IPR027417">
    <property type="entry name" value="P-loop_NTPase"/>
</dbReference>
<dbReference type="PANTHER" id="PTHR24220">
    <property type="entry name" value="IMPORT ATP-BINDING PROTEIN"/>
    <property type="match status" value="1"/>
</dbReference>
<dbReference type="PANTHER" id="PTHR24220:SF689">
    <property type="entry name" value="LIPOPROTEIN-RELEASING SYSTEM ATP-BINDING PROTEIN LOLD"/>
    <property type="match status" value="1"/>
</dbReference>
<dbReference type="GO" id="GO:0005886">
    <property type="term" value="C:plasma membrane"/>
    <property type="evidence" value="ECO:0007669"/>
    <property type="project" value="TreeGrafter"/>
</dbReference>
<dbReference type="GO" id="GO:0098796">
    <property type="term" value="C:membrane protein complex"/>
    <property type="evidence" value="ECO:0007669"/>
    <property type="project" value="UniProtKB-ARBA"/>
</dbReference>
<dbReference type="InParanoid" id="A0A3M0CXX6"/>
<evidence type="ECO:0000256" key="5">
    <source>
        <dbReference type="ARBA" id="ARBA00038388"/>
    </source>
</evidence>
<dbReference type="FunCoup" id="A0A3M0CXX6">
    <property type="interactions" value="333"/>
</dbReference>
<dbReference type="InterPro" id="IPR003593">
    <property type="entry name" value="AAA+_ATPase"/>
</dbReference>
<evidence type="ECO:0000256" key="1">
    <source>
        <dbReference type="ARBA" id="ARBA00022448"/>
    </source>
</evidence>
<dbReference type="InterPro" id="IPR017871">
    <property type="entry name" value="ABC_transporter-like_CS"/>
</dbReference>
<feature type="domain" description="ABC transporter" evidence="6">
    <location>
        <begin position="12"/>
        <end position="234"/>
    </location>
</feature>
<dbReference type="GO" id="GO:0044874">
    <property type="term" value="P:lipoprotein localization to outer membrane"/>
    <property type="evidence" value="ECO:0007669"/>
    <property type="project" value="TreeGrafter"/>
</dbReference>
<dbReference type="EMBL" id="REFR01000010">
    <property type="protein sequence ID" value="RMB08823.1"/>
    <property type="molecule type" value="Genomic_DNA"/>
</dbReference>
<keyword evidence="4 7" id="KW-0067">ATP-binding</keyword>
<dbReference type="GO" id="GO:0005524">
    <property type="term" value="F:ATP binding"/>
    <property type="evidence" value="ECO:0007669"/>
    <property type="project" value="UniProtKB-KW"/>
</dbReference>
<dbReference type="OrthoDB" id="9802264at2"/>
<keyword evidence="3" id="KW-0547">Nucleotide-binding</keyword>
<dbReference type="InterPro" id="IPR015854">
    <property type="entry name" value="ABC_transpr_LolD-like"/>
</dbReference>
<organism evidence="7 8">
    <name type="scientific">Eilatimonas milleporae</name>
    <dbReference type="NCBI Taxonomy" id="911205"/>
    <lineage>
        <taxon>Bacteria</taxon>
        <taxon>Pseudomonadati</taxon>
        <taxon>Pseudomonadota</taxon>
        <taxon>Alphaproteobacteria</taxon>
        <taxon>Kordiimonadales</taxon>
        <taxon>Kordiimonadaceae</taxon>
        <taxon>Eilatimonas</taxon>
    </lineage>
</organism>
<dbReference type="SMART" id="SM00382">
    <property type="entry name" value="AAA"/>
    <property type="match status" value="1"/>
</dbReference>
<comment type="similarity">
    <text evidence="5">Belongs to the ABC transporter superfamily. Macrolide exporter (TC 3.A.1.122) family.</text>
</comment>
<evidence type="ECO:0000259" key="6">
    <source>
        <dbReference type="PROSITE" id="PS50893"/>
    </source>
</evidence>
<name>A0A3M0CXX6_9PROT</name>
<evidence type="ECO:0000256" key="3">
    <source>
        <dbReference type="ARBA" id="ARBA00022741"/>
    </source>
</evidence>
<keyword evidence="8" id="KW-1185">Reference proteome</keyword>
<keyword evidence="2" id="KW-0472">Membrane</keyword>
<dbReference type="SUPFAM" id="SSF52540">
    <property type="entry name" value="P-loop containing nucleoside triphosphate hydrolases"/>
    <property type="match status" value="1"/>
</dbReference>
<dbReference type="FunFam" id="3.40.50.300:FF:000032">
    <property type="entry name" value="Export ABC transporter ATP-binding protein"/>
    <property type="match status" value="1"/>
</dbReference>
<dbReference type="Gene3D" id="3.40.50.300">
    <property type="entry name" value="P-loop containing nucleotide triphosphate hydrolases"/>
    <property type="match status" value="1"/>
</dbReference>
<keyword evidence="7" id="KW-0449">Lipoprotein</keyword>
<dbReference type="GO" id="GO:0022857">
    <property type="term" value="F:transmembrane transporter activity"/>
    <property type="evidence" value="ECO:0007669"/>
    <property type="project" value="TreeGrafter"/>
</dbReference>
<comment type="caution">
    <text evidence="7">The sequence shown here is derived from an EMBL/GenBank/DDBJ whole genome shotgun (WGS) entry which is preliminary data.</text>
</comment>
<dbReference type="CDD" id="cd03255">
    <property type="entry name" value="ABC_MJ0796_LolCDE_FtsE"/>
    <property type="match status" value="1"/>
</dbReference>
<accession>A0A3M0CXX6</accession>
<dbReference type="RefSeq" id="WP_121938153.1">
    <property type="nucleotide sequence ID" value="NZ_REFR01000010.1"/>
</dbReference>
<dbReference type="Pfam" id="PF00005">
    <property type="entry name" value="ABC_tran"/>
    <property type="match status" value="1"/>
</dbReference>
<evidence type="ECO:0000256" key="4">
    <source>
        <dbReference type="ARBA" id="ARBA00022840"/>
    </source>
</evidence>
<dbReference type="AlphaFoldDB" id="A0A3M0CXX6"/>
<protein>
    <submittedName>
        <fullName evidence="7">Lipoprotein-releasing system ATP-binding protein</fullName>
    </submittedName>
</protein>
<keyword evidence="2" id="KW-0997">Cell inner membrane</keyword>
<gene>
    <name evidence="7" type="ORF">BXY39_1464</name>
</gene>
<evidence type="ECO:0000313" key="8">
    <source>
        <dbReference type="Proteomes" id="UP000271227"/>
    </source>
</evidence>
<dbReference type="InterPro" id="IPR017911">
    <property type="entry name" value="MacB-like_ATP-bd"/>
</dbReference>